<evidence type="ECO:0000259" key="1">
    <source>
        <dbReference type="Pfam" id="PF00148"/>
    </source>
</evidence>
<dbReference type="Proteomes" id="UP001065373">
    <property type="component" value="Chromosome"/>
</dbReference>
<feature type="domain" description="Nitrogenase/oxidoreductase component 1" evidence="1">
    <location>
        <begin position="7"/>
        <end position="389"/>
    </location>
</feature>
<accession>A0A9E7RT78</accession>
<proteinExistence type="predicted"/>
<dbReference type="Gene3D" id="3.40.50.1980">
    <property type="entry name" value="Nitrogenase molybdenum iron protein domain"/>
    <property type="match status" value="1"/>
</dbReference>
<protein>
    <submittedName>
        <fullName evidence="2">Nitrogenase component 1</fullName>
    </submittedName>
</protein>
<sequence>MEPVSTCKLFGAVRAAAAMKNTLPVIHGPRGCGYHIRYLLTARGGKRIRIASTELVEEDVVFGASDKLRRTLMNADETHNPDLMVVMSSCATSIIGEDIRRVAEESAGDLGSEVITVSAGGFESTQGEGYEEVMTALIEKFCLEGEPPREPGVNIIGEFRGGPDLRHITGSLEMMGVSVNCVLTAGCTLDDVRRIPSAHLNLSFCDVSGIGPCRLLEEKFGIPFHHHPFPMGLSNSREFYAGILRYFSIDYPLEEAYHDFMDALMDRAAELKGLRAAIVSGPTRAAALAGLLSELGMEVALVSMDMIGEYTLENLGRVPGFRSRVLVGTDVSDVEDALRDAEPDVIVGGLAETCLSEGLRMPLVDVMHGSVLTAGFQGALNVADKIRDAVSCSRG</sequence>
<dbReference type="InterPro" id="IPR000510">
    <property type="entry name" value="Nase/OxRdtase_comp1"/>
</dbReference>
<dbReference type="AlphaFoldDB" id="A0A9E7RT78"/>
<dbReference type="Pfam" id="PF00148">
    <property type="entry name" value="Oxidored_nitro"/>
    <property type="match status" value="1"/>
</dbReference>
<dbReference type="RefSeq" id="WP_261599613.1">
    <property type="nucleotide sequence ID" value="NZ_CP104550.1"/>
</dbReference>
<reference evidence="2" key="1">
    <citation type="submission" date="2022-09" db="EMBL/GenBank/DDBJ databases">
        <title>Characterization of three MwoI isoschizomers from sequenced genome and metagenomes.</title>
        <authorList>
            <person name="Fomenkov A."/>
            <person name="Xu S.Y."/>
            <person name="Roberts R.J."/>
        </authorList>
    </citation>
    <scope>NUCLEOTIDE SEQUENCE</scope>
    <source>
        <strain evidence="2">DSM 2970</strain>
    </source>
</reference>
<dbReference type="PANTHER" id="PTHR42956">
    <property type="entry name" value="NITROGENASE IRON-MOLYBDENUM COFACTOR BIOSYNTHESIS PROTEIN NIFE"/>
    <property type="match status" value="1"/>
</dbReference>
<gene>
    <name evidence="2" type="ORF">N5910_00140</name>
</gene>
<dbReference type="CDD" id="cd00316">
    <property type="entry name" value="Oxidoreductase_nitrogenase"/>
    <property type="match status" value="1"/>
</dbReference>
<dbReference type="SUPFAM" id="SSF53807">
    <property type="entry name" value="Helical backbone' metal receptor"/>
    <property type="match status" value="1"/>
</dbReference>
<dbReference type="GeneID" id="75105614"/>
<organism evidence="2">
    <name type="scientific">Methanothermobacter wolfeii</name>
    <name type="common">Methanobacterium wolfei</name>
    <dbReference type="NCBI Taxonomy" id="145261"/>
    <lineage>
        <taxon>Archaea</taxon>
        <taxon>Methanobacteriati</taxon>
        <taxon>Methanobacteriota</taxon>
        <taxon>Methanomada group</taxon>
        <taxon>Methanobacteria</taxon>
        <taxon>Methanobacteriales</taxon>
        <taxon>Methanobacteriaceae</taxon>
        <taxon>Methanothermobacter</taxon>
    </lineage>
</organism>
<evidence type="ECO:0000313" key="2">
    <source>
        <dbReference type="EMBL" id="UXH31758.1"/>
    </source>
</evidence>
<dbReference type="InterPro" id="IPR049939">
    <property type="entry name" value="NifE-like"/>
</dbReference>
<dbReference type="Gene3D" id="3.40.50.12380">
    <property type="entry name" value="Nitrogenase MoFe cofactor biosynthesis protein NifE, C-terminal"/>
    <property type="match status" value="1"/>
</dbReference>
<dbReference type="PANTHER" id="PTHR42956:SF1">
    <property type="entry name" value="NITROGENASE IRON-MOLYBDENUM COFACTOR BIOSYNTHESIS PROTEIN NIFE"/>
    <property type="match status" value="1"/>
</dbReference>
<dbReference type="GO" id="GO:0016491">
    <property type="term" value="F:oxidoreductase activity"/>
    <property type="evidence" value="ECO:0007669"/>
    <property type="project" value="InterPro"/>
</dbReference>
<name>A0A9E7RT78_METWO</name>
<dbReference type="EMBL" id="CP104550">
    <property type="protein sequence ID" value="UXH31758.1"/>
    <property type="molecule type" value="Genomic_DNA"/>
</dbReference>